<proteinExistence type="predicted"/>
<reference evidence="1" key="1">
    <citation type="submission" date="2019-08" db="EMBL/GenBank/DDBJ databases">
        <authorList>
            <person name="Kucharzyk K."/>
            <person name="Murdoch R.W."/>
            <person name="Higgins S."/>
            <person name="Loffler F."/>
        </authorList>
    </citation>
    <scope>NUCLEOTIDE SEQUENCE</scope>
</reference>
<dbReference type="Gene3D" id="3.40.50.1820">
    <property type="entry name" value="alpha/beta hydrolase"/>
    <property type="match status" value="1"/>
</dbReference>
<sequence length="130" mass="14937">MTGLSWGAYFTMYTTAICPFIKVAAPSANLRDTEKELNTIFKTNTNNPLFSIGGFGHFEAIGMICPRPIMIQMGKLDTVFDINDSRKEAQRASKFYKNLGIENKFIFHEHEGQHEYEVIPILDFFDQYLK</sequence>
<dbReference type="InterPro" id="IPR029058">
    <property type="entry name" value="AB_hydrolase_fold"/>
</dbReference>
<name>A0A645ED77_9ZZZZ</name>
<gene>
    <name evidence="1" type="ORF">SDC9_146636</name>
</gene>
<dbReference type="EMBL" id="VSSQ01045535">
    <property type="protein sequence ID" value="MPM99445.1"/>
    <property type="molecule type" value="Genomic_DNA"/>
</dbReference>
<dbReference type="SUPFAM" id="SSF53474">
    <property type="entry name" value="alpha/beta-Hydrolases"/>
    <property type="match status" value="1"/>
</dbReference>
<evidence type="ECO:0008006" key="2">
    <source>
        <dbReference type="Google" id="ProtNLM"/>
    </source>
</evidence>
<organism evidence="1">
    <name type="scientific">bioreactor metagenome</name>
    <dbReference type="NCBI Taxonomy" id="1076179"/>
    <lineage>
        <taxon>unclassified sequences</taxon>
        <taxon>metagenomes</taxon>
        <taxon>ecological metagenomes</taxon>
    </lineage>
</organism>
<protein>
    <recommendedName>
        <fullName evidence="2">Peptidase S9 prolyl oligopeptidase catalytic domain-containing protein</fullName>
    </recommendedName>
</protein>
<dbReference type="AlphaFoldDB" id="A0A645ED77"/>
<comment type="caution">
    <text evidence="1">The sequence shown here is derived from an EMBL/GenBank/DDBJ whole genome shotgun (WGS) entry which is preliminary data.</text>
</comment>
<accession>A0A645ED77</accession>
<evidence type="ECO:0000313" key="1">
    <source>
        <dbReference type="EMBL" id="MPM99445.1"/>
    </source>
</evidence>